<dbReference type="PANTHER" id="PTHR30433:SF2">
    <property type="entry name" value="MOTILITY PROTEIN A"/>
    <property type="match status" value="1"/>
</dbReference>
<dbReference type="Proteomes" id="UP000033220">
    <property type="component" value="Chromosome DSM 122"/>
</dbReference>
<dbReference type="eggNOG" id="COG1291">
    <property type="taxonomic scope" value="Bacteria"/>
</dbReference>
<dbReference type="GO" id="GO:0005886">
    <property type="term" value="C:plasma membrane"/>
    <property type="evidence" value="ECO:0007669"/>
    <property type="project" value="UniProtKB-SubCell"/>
</dbReference>
<accession>H6SLN1</accession>
<sequence length="290" mass="30388">MGRLWGGPSSLDTQADDGMADVNESDPPRNVRGGPDVATVLGIGGALALIVIALVLGGSPAAFVDLPSLLIVVLGTLAVTLASFTLKDIGVTARMLVETLFKGGLPPRAAALKILSLADFARKHGVLRFQGSILAGLKSDPFLYKALALVVDGLPEPDVEAILAQDIHATQQRLSRATSVLRRAAEVAPAMGLIGTLIGLVQMLGHLDTPASIGPGMAVALLTTFYGAVMGNVVFLPLAGKLERNGAEETLVRRIYMVGVLSVARKENPRRLEMLLNSALPPAQRVDYYG</sequence>
<evidence type="ECO:0000256" key="6">
    <source>
        <dbReference type="ARBA" id="ARBA00022779"/>
    </source>
</evidence>
<keyword evidence="3" id="KW-0813">Transport</keyword>
<keyword evidence="5 10" id="KW-0812">Transmembrane</keyword>
<reference evidence="12 13" key="1">
    <citation type="submission" date="2012-02" db="EMBL/GenBank/DDBJ databases">
        <title>Shotgun genome sequence of Phaeospirillum photometricum DSM 122.</title>
        <authorList>
            <person name="Duquesne K."/>
            <person name="Sturgis J."/>
        </authorList>
    </citation>
    <scope>NUCLEOTIDE SEQUENCE [LARGE SCALE GENOMIC DNA]</scope>
    <source>
        <strain evidence="13">DSM122</strain>
    </source>
</reference>
<comment type="similarity">
    <text evidence="2">Belongs to the MotA family.</text>
</comment>
<evidence type="ECO:0000256" key="9">
    <source>
        <dbReference type="SAM" id="MobiDB-lite"/>
    </source>
</evidence>
<feature type="transmembrane region" description="Helical" evidence="10">
    <location>
        <begin position="37"/>
        <end position="56"/>
    </location>
</feature>
<evidence type="ECO:0000256" key="2">
    <source>
        <dbReference type="ARBA" id="ARBA00008038"/>
    </source>
</evidence>
<feature type="transmembrane region" description="Helical" evidence="10">
    <location>
        <begin position="68"/>
        <end position="86"/>
    </location>
</feature>
<name>H6SLN1_PARPM</name>
<evidence type="ECO:0000313" key="12">
    <source>
        <dbReference type="EMBL" id="CCG08896.1"/>
    </source>
</evidence>
<dbReference type="InterPro" id="IPR002898">
    <property type="entry name" value="MotA_ExbB_proton_chnl"/>
</dbReference>
<keyword evidence="7 10" id="KW-1133">Transmembrane helix</keyword>
<dbReference type="KEGG" id="rpm:RSPPHO_02270"/>
<evidence type="ECO:0000256" key="5">
    <source>
        <dbReference type="ARBA" id="ARBA00022692"/>
    </source>
</evidence>
<evidence type="ECO:0000256" key="4">
    <source>
        <dbReference type="ARBA" id="ARBA00022475"/>
    </source>
</evidence>
<feature type="transmembrane region" description="Helical" evidence="10">
    <location>
        <begin position="184"/>
        <end position="205"/>
    </location>
</feature>
<evidence type="ECO:0000256" key="10">
    <source>
        <dbReference type="SAM" id="Phobius"/>
    </source>
</evidence>
<evidence type="ECO:0000259" key="11">
    <source>
        <dbReference type="Pfam" id="PF01618"/>
    </source>
</evidence>
<gene>
    <name evidence="12" type="ORF">RSPPHO_02270</name>
</gene>
<organism evidence="12 13">
    <name type="scientific">Pararhodospirillum photometricum DSM 122</name>
    <dbReference type="NCBI Taxonomy" id="1150469"/>
    <lineage>
        <taxon>Bacteria</taxon>
        <taxon>Pseudomonadati</taxon>
        <taxon>Pseudomonadota</taxon>
        <taxon>Alphaproteobacteria</taxon>
        <taxon>Rhodospirillales</taxon>
        <taxon>Rhodospirillaceae</taxon>
        <taxon>Pararhodospirillum</taxon>
    </lineage>
</organism>
<dbReference type="HOGENOM" id="CLU_079895_1_0_5"/>
<evidence type="ECO:0000256" key="3">
    <source>
        <dbReference type="ARBA" id="ARBA00022448"/>
    </source>
</evidence>
<dbReference type="InterPro" id="IPR047055">
    <property type="entry name" value="MotA-like"/>
</dbReference>
<dbReference type="Pfam" id="PF01618">
    <property type="entry name" value="MotA_ExbB"/>
    <property type="match status" value="1"/>
</dbReference>
<dbReference type="InterPro" id="IPR000540">
    <property type="entry name" value="Flag_MotA_CS"/>
</dbReference>
<dbReference type="EMBL" id="HE663493">
    <property type="protein sequence ID" value="CCG08896.1"/>
    <property type="molecule type" value="Genomic_DNA"/>
</dbReference>
<dbReference type="PANTHER" id="PTHR30433">
    <property type="entry name" value="CHEMOTAXIS PROTEIN MOTA"/>
    <property type="match status" value="1"/>
</dbReference>
<proteinExistence type="inferred from homology"/>
<keyword evidence="13" id="KW-1185">Reference proteome</keyword>
<evidence type="ECO:0000256" key="7">
    <source>
        <dbReference type="ARBA" id="ARBA00022989"/>
    </source>
</evidence>
<feature type="transmembrane region" description="Helical" evidence="10">
    <location>
        <begin position="217"/>
        <end position="239"/>
    </location>
</feature>
<evidence type="ECO:0000313" key="13">
    <source>
        <dbReference type="Proteomes" id="UP000033220"/>
    </source>
</evidence>
<keyword evidence="6" id="KW-0283">Flagellar rotation</keyword>
<evidence type="ECO:0000256" key="8">
    <source>
        <dbReference type="ARBA" id="ARBA00023136"/>
    </source>
</evidence>
<dbReference type="STRING" id="1150469.RSPPHO_02270"/>
<dbReference type="PATRIC" id="fig|1150469.3.peg.2554"/>
<evidence type="ECO:0000256" key="1">
    <source>
        <dbReference type="ARBA" id="ARBA00004651"/>
    </source>
</evidence>
<protein>
    <submittedName>
        <fullName evidence="12">MotA/TolQ/ExbB proton channel</fullName>
    </submittedName>
</protein>
<dbReference type="PROSITE" id="PS01307">
    <property type="entry name" value="MOTA"/>
    <property type="match status" value="1"/>
</dbReference>
<dbReference type="AlphaFoldDB" id="H6SLN1"/>
<feature type="region of interest" description="Disordered" evidence="9">
    <location>
        <begin position="1"/>
        <end position="33"/>
    </location>
</feature>
<keyword evidence="8 10" id="KW-0472">Membrane</keyword>
<dbReference type="GO" id="GO:0006935">
    <property type="term" value="P:chemotaxis"/>
    <property type="evidence" value="ECO:0007669"/>
    <property type="project" value="InterPro"/>
</dbReference>
<comment type="subcellular location">
    <subcellularLocation>
        <location evidence="1">Cell membrane</location>
        <topology evidence="1">Multi-pass membrane protein</topology>
    </subcellularLocation>
</comment>
<feature type="domain" description="MotA/TolQ/ExbB proton channel" evidence="11">
    <location>
        <begin position="139"/>
        <end position="250"/>
    </location>
</feature>
<dbReference type="GO" id="GO:0071978">
    <property type="term" value="P:bacterial-type flagellum-dependent swarming motility"/>
    <property type="evidence" value="ECO:0007669"/>
    <property type="project" value="InterPro"/>
</dbReference>
<keyword evidence="4" id="KW-1003">Cell membrane</keyword>